<organism evidence="2 3">
    <name type="scientific">Pseudomonas guineae</name>
    <dbReference type="NCBI Taxonomy" id="425504"/>
    <lineage>
        <taxon>Bacteria</taxon>
        <taxon>Pseudomonadati</taxon>
        <taxon>Pseudomonadota</taxon>
        <taxon>Gammaproteobacteria</taxon>
        <taxon>Pseudomonadales</taxon>
        <taxon>Pseudomonadaceae</taxon>
        <taxon>Pseudomonas</taxon>
    </lineage>
</organism>
<dbReference type="InterPro" id="IPR041464">
    <property type="entry name" value="TubC_N"/>
</dbReference>
<dbReference type="Pfam" id="PF18563">
    <property type="entry name" value="TubC_N"/>
    <property type="match status" value="1"/>
</dbReference>
<dbReference type="InterPro" id="IPR044894">
    <property type="entry name" value="TubC_N_sf"/>
</dbReference>
<dbReference type="EMBL" id="FOQL01000005">
    <property type="protein sequence ID" value="SFJ07590.1"/>
    <property type="molecule type" value="Genomic_DNA"/>
</dbReference>
<dbReference type="RefSeq" id="WP_167376776.1">
    <property type="nucleotide sequence ID" value="NZ_FOQL01000005.1"/>
</dbReference>
<protein>
    <recommendedName>
        <fullName evidence="1">TubC N-terminal docking domain-containing protein</fullName>
    </recommendedName>
</protein>
<dbReference type="Proteomes" id="UP000243606">
    <property type="component" value="Unassembled WGS sequence"/>
</dbReference>
<feature type="domain" description="TubC N-terminal docking" evidence="1">
    <location>
        <begin position="4"/>
        <end position="46"/>
    </location>
</feature>
<evidence type="ECO:0000313" key="3">
    <source>
        <dbReference type="Proteomes" id="UP000243606"/>
    </source>
</evidence>
<evidence type="ECO:0000259" key="1">
    <source>
        <dbReference type="Pfam" id="PF18563"/>
    </source>
</evidence>
<gene>
    <name evidence="2" type="ORF">SAMN05216206_3452</name>
</gene>
<name>A0A1I3NF67_9PSED</name>
<sequence>MAALDYLHRAGLAVEMEGERLRVTPAERITADHRQYLSEHRAELLAELNAANDANDQPQHLIQTAATASTEWLAARDAFYHHLMPCRSCYAPTGRYCPAGAELRQRYSETSMV</sequence>
<dbReference type="Gene3D" id="1.10.10.1830">
    <property type="entry name" value="Non-ribosomal peptide synthase, adenylation domain"/>
    <property type="match status" value="1"/>
</dbReference>
<proteinExistence type="predicted"/>
<dbReference type="AlphaFoldDB" id="A0A1I3NF67"/>
<dbReference type="STRING" id="425504.SAMN05216206_3452"/>
<accession>A0A1I3NF67</accession>
<reference evidence="3" key="1">
    <citation type="submission" date="2016-10" db="EMBL/GenBank/DDBJ databases">
        <authorList>
            <person name="Varghese N."/>
            <person name="Submissions S."/>
        </authorList>
    </citation>
    <scope>NUCLEOTIDE SEQUENCE [LARGE SCALE GENOMIC DNA]</scope>
    <source>
        <strain evidence="3">LMG 24016</strain>
    </source>
</reference>
<evidence type="ECO:0000313" key="2">
    <source>
        <dbReference type="EMBL" id="SFJ07590.1"/>
    </source>
</evidence>
<keyword evidence="3" id="KW-1185">Reference proteome</keyword>